<evidence type="ECO:0000313" key="1">
    <source>
        <dbReference type="EMBL" id="KAH6940946.1"/>
    </source>
</evidence>
<protein>
    <submittedName>
        <fullName evidence="1">Uncharacterized protein</fullName>
    </submittedName>
</protein>
<reference evidence="1" key="1">
    <citation type="submission" date="2020-05" db="EMBL/GenBank/DDBJ databases">
        <title>Large-scale comparative analyses of tick genomes elucidate their genetic diversity and vector capacities.</title>
        <authorList>
            <person name="Jia N."/>
            <person name="Wang J."/>
            <person name="Shi W."/>
            <person name="Du L."/>
            <person name="Sun Y."/>
            <person name="Zhan W."/>
            <person name="Jiang J."/>
            <person name="Wang Q."/>
            <person name="Zhang B."/>
            <person name="Ji P."/>
            <person name="Sakyi L.B."/>
            <person name="Cui X."/>
            <person name="Yuan T."/>
            <person name="Jiang B."/>
            <person name="Yang W."/>
            <person name="Lam T.T.-Y."/>
            <person name="Chang Q."/>
            <person name="Ding S."/>
            <person name="Wang X."/>
            <person name="Zhu J."/>
            <person name="Ruan X."/>
            <person name="Zhao L."/>
            <person name="Wei J."/>
            <person name="Que T."/>
            <person name="Du C."/>
            <person name="Cheng J."/>
            <person name="Dai P."/>
            <person name="Han X."/>
            <person name="Huang E."/>
            <person name="Gao Y."/>
            <person name="Liu J."/>
            <person name="Shao H."/>
            <person name="Ye R."/>
            <person name="Li L."/>
            <person name="Wei W."/>
            <person name="Wang X."/>
            <person name="Wang C."/>
            <person name="Yang T."/>
            <person name="Huo Q."/>
            <person name="Li W."/>
            <person name="Guo W."/>
            <person name="Chen H."/>
            <person name="Zhou L."/>
            <person name="Ni X."/>
            <person name="Tian J."/>
            <person name="Zhou Y."/>
            <person name="Sheng Y."/>
            <person name="Liu T."/>
            <person name="Pan Y."/>
            <person name="Xia L."/>
            <person name="Li J."/>
            <person name="Zhao F."/>
            <person name="Cao W."/>
        </authorList>
    </citation>
    <scope>NUCLEOTIDE SEQUENCE</scope>
    <source>
        <tissue evidence="1">Larvae</tissue>
    </source>
</reference>
<sequence>MYAQCCAAPDGPPRDLRRSGSSTTSEQFSWSEVECHLANGEIRSYYVRLHSDDAWETETHEGNATSTVYNFSQLAPFTRYTAKVFAQNGAGRSRYFASLNFTTDPIPPPQPTDLLASDVTQESVRISWNAPYPPHGELDHYRLRYWRGDDTSKATEVTVAHEECRRRRSFTARHCFTVKGLERGSTYRFSVRAMNKGTSLSPYSMELVIKTKHSGPPRDLHFSDRTETSLRILWYAADGRDEESKAYMVADAFNP</sequence>
<keyword evidence="2" id="KW-1185">Reference proteome</keyword>
<name>A0ACB7T3W6_HYAAI</name>
<gene>
    <name evidence="1" type="ORF">HPB50_010642</name>
</gene>
<dbReference type="EMBL" id="CM023491">
    <property type="protein sequence ID" value="KAH6940946.1"/>
    <property type="molecule type" value="Genomic_DNA"/>
</dbReference>
<proteinExistence type="predicted"/>
<organism evidence="1 2">
    <name type="scientific">Hyalomma asiaticum</name>
    <name type="common">Tick</name>
    <dbReference type="NCBI Taxonomy" id="266040"/>
    <lineage>
        <taxon>Eukaryota</taxon>
        <taxon>Metazoa</taxon>
        <taxon>Ecdysozoa</taxon>
        <taxon>Arthropoda</taxon>
        <taxon>Chelicerata</taxon>
        <taxon>Arachnida</taxon>
        <taxon>Acari</taxon>
        <taxon>Parasitiformes</taxon>
        <taxon>Ixodida</taxon>
        <taxon>Ixodoidea</taxon>
        <taxon>Ixodidae</taxon>
        <taxon>Hyalomminae</taxon>
        <taxon>Hyalomma</taxon>
    </lineage>
</organism>
<dbReference type="Proteomes" id="UP000821845">
    <property type="component" value="Chromosome 11"/>
</dbReference>
<accession>A0ACB7T3W6</accession>
<comment type="caution">
    <text evidence="1">The sequence shown here is derived from an EMBL/GenBank/DDBJ whole genome shotgun (WGS) entry which is preliminary data.</text>
</comment>
<evidence type="ECO:0000313" key="2">
    <source>
        <dbReference type="Proteomes" id="UP000821845"/>
    </source>
</evidence>